<comment type="similarity">
    <text evidence="3">Belongs to the TRAFAC class YlqF/YawG GTPase family. RsgA subfamily.</text>
</comment>
<keyword evidence="3" id="KW-0479">Metal-binding</keyword>
<keyword evidence="3" id="KW-0690">Ribosome biogenesis</keyword>
<feature type="domain" description="EngC GTPase" evidence="5">
    <location>
        <begin position="119"/>
        <end position="268"/>
    </location>
</feature>
<dbReference type="SUPFAM" id="SSF52540">
    <property type="entry name" value="P-loop containing nucleoside triphosphate hydrolases"/>
    <property type="match status" value="1"/>
</dbReference>
<dbReference type="PROSITE" id="PS50936">
    <property type="entry name" value="ENGC_GTPASE"/>
    <property type="match status" value="1"/>
</dbReference>
<protein>
    <recommendedName>
        <fullName evidence="3">Small ribosomal subunit biogenesis GTPase RsgA</fullName>
        <ecNumber evidence="3">3.6.1.-</ecNumber>
    </recommendedName>
</protein>
<keyword evidence="2 3" id="KW-0342">GTP-binding</keyword>
<comment type="subunit">
    <text evidence="3">Monomer. Associates with 30S ribosomal subunit, binds 16S rRNA.</text>
</comment>
<dbReference type="GO" id="GO:0046872">
    <property type="term" value="F:metal ion binding"/>
    <property type="evidence" value="ECO:0007669"/>
    <property type="project" value="UniProtKB-KW"/>
</dbReference>
<dbReference type="InterPro" id="IPR030378">
    <property type="entry name" value="G_CP_dom"/>
</dbReference>
<feature type="binding site" evidence="3">
    <location>
        <position position="294"/>
    </location>
    <ligand>
        <name>Zn(2+)</name>
        <dbReference type="ChEBI" id="CHEBI:29105"/>
    </ligand>
</feature>
<feature type="binding site" evidence="3">
    <location>
        <position position="299"/>
    </location>
    <ligand>
        <name>Zn(2+)</name>
        <dbReference type="ChEBI" id="CHEBI:29105"/>
    </ligand>
</feature>
<feature type="compositionally biased region" description="Basic residues" evidence="4">
    <location>
        <begin position="1"/>
        <end position="13"/>
    </location>
</feature>
<dbReference type="Pfam" id="PF03193">
    <property type="entry name" value="RsgA_GTPase"/>
    <property type="match status" value="1"/>
</dbReference>
<feature type="binding site" evidence="3">
    <location>
        <position position="301"/>
    </location>
    <ligand>
        <name>Zn(2+)</name>
        <dbReference type="ChEBI" id="CHEBI:29105"/>
    </ligand>
</feature>
<sequence>MTKKKRLSKGQKRRVSDNHSRRLKKQQAEVIDDTLLGPPQEGVVISRFGQHADIEDSEGGIHRCNLRRTIGSLVTGDRVVWRPGTDALQGISGVVEAVHPRATVLTRPDYYDGIKPVAANIDQIVVVSAVLPELSCHIIDRYLVAAEDVEMPPMLVLNKVDLLSDVQRRDAERDLQRYRDIGYRVLLVSCDTGEGLNELQQALSSHTSIFVGQSGVGKSSLVNAVMPHVEAQTGAVSDNSGLGQHTTTTARLYHFPSGGSLIDSPGIREFSLWHLEPERVAWCFREFRDYLGGCRFRDCKHGADPGCLLQQAAADGRIHPERLESYHRIMNAMADKPDRYHPNS</sequence>
<feature type="region of interest" description="Disordered" evidence="4">
    <location>
        <begin position="1"/>
        <end position="26"/>
    </location>
</feature>
<dbReference type="NCBIfam" id="TIGR00157">
    <property type="entry name" value="ribosome small subunit-dependent GTPase A"/>
    <property type="match status" value="1"/>
</dbReference>
<dbReference type="NCBIfam" id="NF008931">
    <property type="entry name" value="PRK12288.1"/>
    <property type="match status" value="1"/>
</dbReference>
<dbReference type="Gene3D" id="3.40.50.300">
    <property type="entry name" value="P-loop containing nucleotide triphosphate hydrolases"/>
    <property type="match status" value="1"/>
</dbReference>
<dbReference type="GO" id="GO:0005737">
    <property type="term" value="C:cytoplasm"/>
    <property type="evidence" value="ECO:0007669"/>
    <property type="project" value="UniProtKB-SubCell"/>
</dbReference>
<dbReference type="Gene3D" id="1.10.40.50">
    <property type="entry name" value="Probable gtpase engc, domain 3"/>
    <property type="match status" value="1"/>
</dbReference>
<evidence type="ECO:0000256" key="2">
    <source>
        <dbReference type="ARBA" id="ARBA00023134"/>
    </source>
</evidence>
<dbReference type="CDD" id="cd01854">
    <property type="entry name" value="YjeQ_EngC"/>
    <property type="match status" value="1"/>
</dbReference>
<comment type="cofactor">
    <cofactor evidence="3">
        <name>Zn(2+)</name>
        <dbReference type="ChEBI" id="CHEBI:29105"/>
    </cofactor>
    <text evidence="3">Binds 1 zinc ion per subunit.</text>
</comment>
<feature type="binding site" evidence="3">
    <location>
        <position position="307"/>
    </location>
    <ligand>
        <name>Zn(2+)</name>
        <dbReference type="ChEBI" id="CHEBI:29105"/>
    </ligand>
</feature>
<dbReference type="KEGG" id="ope:PU634_12540"/>
<evidence type="ECO:0000259" key="6">
    <source>
        <dbReference type="PROSITE" id="PS51721"/>
    </source>
</evidence>
<evidence type="ECO:0000256" key="4">
    <source>
        <dbReference type="SAM" id="MobiDB-lite"/>
    </source>
</evidence>
<evidence type="ECO:0000313" key="8">
    <source>
        <dbReference type="Proteomes" id="UP001223802"/>
    </source>
</evidence>
<organism evidence="7 8">
    <name type="scientific">Oceanimonas pelagia</name>
    <dbReference type="NCBI Taxonomy" id="3028314"/>
    <lineage>
        <taxon>Bacteria</taxon>
        <taxon>Pseudomonadati</taxon>
        <taxon>Pseudomonadota</taxon>
        <taxon>Gammaproteobacteria</taxon>
        <taxon>Aeromonadales</taxon>
        <taxon>Aeromonadaceae</taxon>
        <taxon>Oceanimonas</taxon>
    </lineage>
</organism>
<dbReference type="GO" id="GO:0042274">
    <property type="term" value="P:ribosomal small subunit biogenesis"/>
    <property type="evidence" value="ECO:0007669"/>
    <property type="project" value="UniProtKB-UniRule"/>
</dbReference>
<evidence type="ECO:0000313" key="7">
    <source>
        <dbReference type="EMBL" id="WMC09920.1"/>
    </source>
</evidence>
<comment type="subcellular location">
    <subcellularLocation>
        <location evidence="3">Cytoplasm</location>
    </subcellularLocation>
</comment>
<comment type="function">
    <text evidence="3">One of several proteins that assist in the late maturation steps of the functional core of the 30S ribosomal subunit. Helps release RbfA from mature subunits. May play a role in the assembly of ribosomal proteins into the subunit. Circularly permuted GTPase that catalyzes slow GTP hydrolysis, GTPase activity is stimulated by the 30S ribosomal subunit.</text>
</comment>
<dbReference type="PANTHER" id="PTHR32120:SF11">
    <property type="entry name" value="SMALL RIBOSOMAL SUBUNIT BIOGENESIS GTPASE RSGA 1, MITOCHONDRIAL-RELATED"/>
    <property type="match status" value="1"/>
</dbReference>
<dbReference type="Proteomes" id="UP001223802">
    <property type="component" value="Chromosome"/>
</dbReference>
<dbReference type="InterPro" id="IPR012340">
    <property type="entry name" value="NA-bd_OB-fold"/>
</dbReference>
<evidence type="ECO:0000259" key="5">
    <source>
        <dbReference type="PROSITE" id="PS50936"/>
    </source>
</evidence>
<dbReference type="PANTHER" id="PTHR32120">
    <property type="entry name" value="SMALL RIBOSOMAL SUBUNIT BIOGENESIS GTPASE RSGA"/>
    <property type="match status" value="1"/>
</dbReference>
<reference evidence="7 8" key="1">
    <citation type="submission" date="2023-02" db="EMBL/GenBank/DDBJ databases">
        <title>Complete genome sequence of a novel bacterium Oceanimonas sp. NTOU-MSR1 isolated from marine coast sediment.</title>
        <authorList>
            <person name="Yang H.-T."/>
            <person name="Chen Y.-L."/>
            <person name="Ho Y.-N."/>
        </authorList>
    </citation>
    <scope>NUCLEOTIDE SEQUENCE [LARGE SCALE GENOMIC DNA]</scope>
    <source>
        <strain evidence="7 8">NTOU-MSR1</strain>
    </source>
</reference>
<feature type="binding site" evidence="3">
    <location>
        <begin position="158"/>
        <end position="161"/>
    </location>
    <ligand>
        <name>GTP</name>
        <dbReference type="ChEBI" id="CHEBI:37565"/>
    </ligand>
</feature>
<dbReference type="InterPro" id="IPR010914">
    <property type="entry name" value="RsgA_GTPase_dom"/>
</dbReference>
<keyword evidence="3 7" id="KW-0378">Hydrolase</keyword>
<evidence type="ECO:0000256" key="1">
    <source>
        <dbReference type="ARBA" id="ARBA00022741"/>
    </source>
</evidence>
<dbReference type="GO" id="GO:0005525">
    <property type="term" value="F:GTP binding"/>
    <property type="evidence" value="ECO:0007669"/>
    <property type="project" value="UniProtKB-UniRule"/>
</dbReference>
<dbReference type="InterPro" id="IPR027417">
    <property type="entry name" value="P-loop_NTPase"/>
</dbReference>
<dbReference type="GO" id="GO:0003924">
    <property type="term" value="F:GTPase activity"/>
    <property type="evidence" value="ECO:0007669"/>
    <property type="project" value="UniProtKB-UniRule"/>
</dbReference>
<keyword evidence="1 3" id="KW-0547">Nucleotide-binding</keyword>
<dbReference type="GO" id="GO:0019843">
    <property type="term" value="F:rRNA binding"/>
    <property type="evidence" value="ECO:0007669"/>
    <property type="project" value="UniProtKB-KW"/>
</dbReference>
<feature type="binding site" evidence="3">
    <location>
        <begin position="212"/>
        <end position="220"/>
    </location>
    <ligand>
        <name>GTP</name>
        <dbReference type="ChEBI" id="CHEBI:37565"/>
    </ligand>
</feature>
<dbReference type="EMBL" id="CP118224">
    <property type="protein sequence ID" value="WMC09920.1"/>
    <property type="molecule type" value="Genomic_DNA"/>
</dbReference>
<keyword evidence="3" id="KW-0699">rRNA-binding</keyword>
<evidence type="ECO:0000256" key="3">
    <source>
        <dbReference type="HAMAP-Rule" id="MF_01820"/>
    </source>
</evidence>
<dbReference type="InterPro" id="IPR004881">
    <property type="entry name" value="Ribosome_biogen_GTPase_RsgA"/>
</dbReference>
<gene>
    <name evidence="3 7" type="primary">rsgA</name>
    <name evidence="7" type="ORF">PU634_12540</name>
</gene>
<dbReference type="Gene3D" id="2.40.50.140">
    <property type="entry name" value="Nucleic acid-binding proteins"/>
    <property type="match status" value="1"/>
</dbReference>
<keyword evidence="3" id="KW-0694">RNA-binding</keyword>
<keyword evidence="8" id="KW-1185">Reference proteome</keyword>
<accession>A0AA50KMY3</accession>
<proteinExistence type="inferred from homology"/>
<keyword evidence="3" id="KW-0963">Cytoplasm</keyword>
<name>A0AA50KMY3_9GAMM</name>
<dbReference type="HAMAP" id="MF_01820">
    <property type="entry name" value="GTPase_RsgA"/>
    <property type="match status" value="1"/>
</dbReference>
<dbReference type="AlphaFoldDB" id="A0AA50KMY3"/>
<dbReference type="PROSITE" id="PS51721">
    <property type="entry name" value="G_CP"/>
    <property type="match status" value="1"/>
</dbReference>
<dbReference type="RefSeq" id="WP_306761134.1">
    <property type="nucleotide sequence ID" value="NZ_CP118224.1"/>
</dbReference>
<feature type="domain" description="CP-type G" evidence="6">
    <location>
        <begin position="110"/>
        <end position="270"/>
    </location>
</feature>
<keyword evidence="3" id="KW-0862">Zinc</keyword>
<dbReference type="EC" id="3.6.1.-" evidence="3"/>